<dbReference type="NCBIfam" id="TIGR01216">
    <property type="entry name" value="ATP_synt_epsi"/>
    <property type="match status" value="1"/>
</dbReference>
<dbReference type="OrthoDB" id="9791445at2"/>
<dbReference type="InterPro" id="IPR036794">
    <property type="entry name" value="ATP_F1_dsu/esu_C_sf"/>
</dbReference>
<evidence type="ECO:0000256" key="13">
    <source>
        <dbReference type="ARBA" id="ARBA00023310"/>
    </source>
</evidence>
<evidence type="ECO:0000256" key="15">
    <source>
        <dbReference type="ARBA" id="ARBA00031795"/>
    </source>
</evidence>
<evidence type="ECO:0000256" key="16">
    <source>
        <dbReference type="HAMAP-Rule" id="MF_00530"/>
    </source>
</evidence>
<dbReference type="PANTHER" id="PTHR13822:SF10">
    <property type="entry name" value="ATP SYNTHASE EPSILON CHAIN, CHLOROPLASTIC"/>
    <property type="match status" value="1"/>
</dbReference>
<reference evidence="20 21" key="1">
    <citation type="submission" date="2017-03" db="EMBL/GenBank/DDBJ databases">
        <title>The genome sequence of Candidatus Rickettsiella viridis.</title>
        <authorList>
            <person name="Nikoh N."/>
            <person name="Tsuchida T."/>
            <person name="Yamaguchi K."/>
            <person name="Maeda T."/>
            <person name="Shigenobu S."/>
            <person name="Fukatsu T."/>
        </authorList>
    </citation>
    <scope>NUCLEOTIDE SEQUENCE [LARGE SCALE GENOMIC DNA]</scope>
    <source>
        <strain evidence="20 21">Ap-RA04</strain>
    </source>
</reference>
<comment type="subunit">
    <text evidence="4 16 17">F-type ATPases have 2 components, CF(1) - the catalytic core - and CF(0) - the membrane proton channel. CF(1) has five subunits: alpha(3), beta(3), gamma(1), delta(1), epsilon(1). CF(0) has three main subunits: a, b and c.</text>
</comment>
<dbReference type="InterPro" id="IPR020546">
    <property type="entry name" value="ATP_synth_F1_dsu/esu_N"/>
</dbReference>
<evidence type="ECO:0000256" key="8">
    <source>
        <dbReference type="ARBA" id="ARBA00022519"/>
    </source>
</evidence>
<comment type="similarity">
    <text evidence="3 16 17">Belongs to the ATPase epsilon chain family.</text>
</comment>
<dbReference type="Pfam" id="PF00401">
    <property type="entry name" value="ATP-synt_DE"/>
    <property type="match status" value="1"/>
</dbReference>
<dbReference type="RefSeq" id="WP_126322115.1">
    <property type="nucleotide sequence ID" value="NZ_AP018005.1"/>
</dbReference>
<dbReference type="NCBIfam" id="NF001847">
    <property type="entry name" value="PRK00571.1-4"/>
    <property type="match status" value="1"/>
</dbReference>
<keyword evidence="9 16" id="KW-0375">Hydrogen ion transport</keyword>
<dbReference type="SUPFAM" id="SSF51344">
    <property type="entry name" value="Epsilon subunit of F1F0-ATP synthase N-terminal domain"/>
    <property type="match status" value="1"/>
</dbReference>
<evidence type="ECO:0000256" key="17">
    <source>
        <dbReference type="RuleBase" id="RU003656"/>
    </source>
</evidence>
<evidence type="ECO:0000259" key="18">
    <source>
        <dbReference type="Pfam" id="PF00401"/>
    </source>
</evidence>
<sequence length="143" mass="15221">MMKSMQVDIVSAETEIFSGQVAHLVVSGLLGELGIYPGHTQLVTALKPGSVRLVKPDGEDEVLYISGGILEVQPTLITLLADTAVRAADLDEMAALEAKQRAEHALSDKQADIDYAKATIELAQAVAQLQAIAKLKQKATGKR</sequence>
<dbReference type="GO" id="GO:0005524">
    <property type="term" value="F:ATP binding"/>
    <property type="evidence" value="ECO:0007669"/>
    <property type="project" value="UniProtKB-UniRule"/>
</dbReference>
<accession>A0A2Z5UT17</accession>
<dbReference type="HAMAP" id="MF_00530">
    <property type="entry name" value="ATP_synth_epsil_bac"/>
    <property type="match status" value="1"/>
</dbReference>
<evidence type="ECO:0000256" key="9">
    <source>
        <dbReference type="ARBA" id="ARBA00022781"/>
    </source>
</evidence>
<evidence type="ECO:0000313" key="20">
    <source>
        <dbReference type="EMBL" id="BBB14584.1"/>
    </source>
</evidence>
<evidence type="ECO:0000256" key="10">
    <source>
        <dbReference type="ARBA" id="ARBA00023065"/>
    </source>
</evidence>
<feature type="domain" description="ATP synthase F1 complex delta/epsilon subunit N-terminal" evidence="19">
    <location>
        <begin position="5"/>
        <end position="84"/>
    </location>
</feature>
<evidence type="ECO:0000259" key="19">
    <source>
        <dbReference type="Pfam" id="PF02823"/>
    </source>
</evidence>
<name>A0A2Z5UT17_9COXI</name>
<dbReference type="PANTHER" id="PTHR13822">
    <property type="entry name" value="ATP SYNTHASE DELTA/EPSILON CHAIN"/>
    <property type="match status" value="1"/>
</dbReference>
<evidence type="ECO:0000256" key="5">
    <source>
        <dbReference type="ARBA" id="ARBA00014480"/>
    </source>
</evidence>
<evidence type="ECO:0000256" key="2">
    <source>
        <dbReference type="ARBA" id="ARBA00004202"/>
    </source>
</evidence>
<proteinExistence type="inferred from homology"/>
<protein>
    <recommendedName>
        <fullName evidence="5 16">ATP synthase epsilon chain</fullName>
    </recommendedName>
    <alternativeName>
        <fullName evidence="15 16">ATP synthase F1 sector epsilon subunit</fullName>
    </alternativeName>
    <alternativeName>
        <fullName evidence="14 16">F-ATPase epsilon subunit</fullName>
    </alternativeName>
</protein>
<keyword evidence="12 16" id="KW-0139">CF(1)</keyword>
<evidence type="ECO:0000256" key="12">
    <source>
        <dbReference type="ARBA" id="ARBA00023196"/>
    </source>
</evidence>
<dbReference type="Gene3D" id="1.20.5.440">
    <property type="entry name" value="ATP synthase delta/epsilon subunit, C-terminal domain"/>
    <property type="match status" value="1"/>
</dbReference>
<evidence type="ECO:0000256" key="1">
    <source>
        <dbReference type="ARBA" id="ARBA00003543"/>
    </source>
</evidence>
<evidence type="ECO:0000256" key="11">
    <source>
        <dbReference type="ARBA" id="ARBA00023136"/>
    </source>
</evidence>
<evidence type="ECO:0000256" key="7">
    <source>
        <dbReference type="ARBA" id="ARBA00022475"/>
    </source>
</evidence>
<evidence type="ECO:0000256" key="14">
    <source>
        <dbReference type="ARBA" id="ARBA00030215"/>
    </source>
</evidence>
<dbReference type="KEGG" id="rvi:RVIR1_00420"/>
<dbReference type="GO" id="GO:0005886">
    <property type="term" value="C:plasma membrane"/>
    <property type="evidence" value="ECO:0007669"/>
    <property type="project" value="UniProtKB-SubCell"/>
</dbReference>
<dbReference type="Pfam" id="PF02823">
    <property type="entry name" value="ATP-synt_DE_N"/>
    <property type="match status" value="1"/>
</dbReference>
<dbReference type="GO" id="GO:0045259">
    <property type="term" value="C:proton-transporting ATP synthase complex"/>
    <property type="evidence" value="ECO:0007669"/>
    <property type="project" value="UniProtKB-KW"/>
</dbReference>
<dbReference type="InterPro" id="IPR036771">
    <property type="entry name" value="ATPsynth_dsu/esu_N"/>
</dbReference>
<comment type="function">
    <text evidence="1 16">Produces ATP from ADP in the presence of a proton gradient across the membrane.</text>
</comment>
<dbReference type="FunFam" id="2.60.15.10:FF:000001">
    <property type="entry name" value="ATP synthase epsilon chain"/>
    <property type="match status" value="1"/>
</dbReference>
<evidence type="ECO:0000256" key="4">
    <source>
        <dbReference type="ARBA" id="ARBA00011648"/>
    </source>
</evidence>
<feature type="domain" description="ATP synthase epsilon subunit C-terminal" evidence="18">
    <location>
        <begin position="89"/>
        <end position="132"/>
    </location>
</feature>
<keyword evidence="8" id="KW-0997">Cell inner membrane</keyword>
<dbReference type="InterPro" id="IPR020547">
    <property type="entry name" value="ATP_synth_F1_esu_C"/>
</dbReference>
<dbReference type="Proteomes" id="UP000282483">
    <property type="component" value="Chromosome"/>
</dbReference>
<keyword evidence="6 16" id="KW-0813">Transport</keyword>
<dbReference type="SUPFAM" id="SSF46604">
    <property type="entry name" value="Epsilon subunit of F1F0-ATP synthase C-terminal domain"/>
    <property type="match status" value="1"/>
</dbReference>
<gene>
    <name evidence="16 20" type="primary">atpC</name>
    <name evidence="20" type="ORF">RVIR1_00420</name>
</gene>
<keyword evidence="11 16" id="KW-0472">Membrane</keyword>
<keyword evidence="13 16" id="KW-0066">ATP synthesis</keyword>
<organism evidence="20 21">
    <name type="scientific">Candidatus Rickettsiella viridis</name>
    <dbReference type="NCBI Taxonomy" id="676208"/>
    <lineage>
        <taxon>Bacteria</taxon>
        <taxon>Pseudomonadati</taxon>
        <taxon>Pseudomonadota</taxon>
        <taxon>Gammaproteobacteria</taxon>
        <taxon>Legionellales</taxon>
        <taxon>Coxiellaceae</taxon>
        <taxon>Rickettsiella</taxon>
    </lineage>
</organism>
<dbReference type="GO" id="GO:0046933">
    <property type="term" value="F:proton-transporting ATP synthase activity, rotational mechanism"/>
    <property type="evidence" value="ECO:0007669"/>
    <property type="project" value="UniProtKB-UniRule"/>
</dbReference>
<dbReference type="FunFam" id="1.20.5.440:FF:000001">
    <property type="entry name" value="ATP synthase epsilon chain"/>
    <property type="match status" value="1"/>
</dbReference>
<dbReference type="AlphaFoldDB" id="A0A2Z5UT17"/>
<evidence type="ECO:0000256" key="6">
    <source>
        <dbReference type="ARBA" id="ARBA00022448"/>
    </source>
</evidence>
<dbReference type="InterPro" id="IPR001469">
    <property type="entry name" value="ATP_synth_F1_dsu/esu"/>
</dbReference>
<comment type="subcellular location">
    <subcellularLocation>
        <location evidence="2 16">Cell membrane</location>
        <topology evidence="2 16">Peripheral membrane protein</topology>
    </subcellularLocation>
</comment>
<dbReference type="Gene3D" id="2.60.15.10">
    <property type="entry name" value="F0F1 ATP synthase delta/epsilon subunit, N-terminal"/>
    <property type="match status" value="1"/>
</dbReference>
<keyword evidence="21" id="KW-1185">Reference proteome</keyword>
<keyword evidence="10 16" id="KW-0406">Ion transport</keyword>
<dbReference type="CDD" id="cd12152">
    <property type="entry name" value="F1-ATPase_delta"/>
    <property type="match status" value="1"/>
</dbReference>
<dbReference type="EMBL" id="AP018005">
    <property type="protein sequence ID" value="BBB14584.1"/>
    <property type="molecule type" value="Genomic_DNA"/>
</dbReference>
<evidence type="ECO:0000256" key="3">
    <source>
        <dbReference type="ARBA" id="ARBA00005712"/>
    </source>
</evidence>
<evidence type="ECO:0000313" key="21">
    <source>
        <dbReference type="Proteomes" id="UP000282483"/>
    </source>
</evidence>
<keyword evidence="7 16" id="KW-1003">Cell membrane</keyword>